<dbReference type="PANTHER" id="PTHR37540">
    <property type="entry name" value="TRANSCRIPTION FACTOR (ACR-2), PUTATIVE-RELATED-RELATED"/>
    <property type="match status" value="1"/>
</dbReference>
<proteinExistence type="predicted"/>
<evidence type="ECO:0000313" key="2">
    <source>
        <dbReference type="EMBL" id="CAG9986816.1"/>
    </source>
</evidence>
<evidence type="ECO:0000256" key="1">
    <source>
        <dbReference type="SAM" id="Phobius"/>
    </source>
</evidence>
<keyword evidence="1" id="KW-1133">Transmembrane helix</keyword>
<comment type="caution">
    <text evidence="2">The sequence shown here is derived from an EMBL/GenBank/DDBJ whole genome shotgun (WGS) entry which is preliminary data.</text>
</comment>
<dbReference type="AlphaFoldDB" id="A0A9N9UBE9"/>
<dbReference type="PANTHER" id="PTHR37540:SF5">
    <property type="entry name" value="TRANSCRIPTION FACTOR DOMAIN-CONTAINING PROTEIN"/>
    <property type="match status" value="1"/>
</dbReference>
<keyword evidence="1" id="KW-0472">Membrane</keyword>
<reference evidence="3" key="1">
    <citation type="submission" date="2019-06" db="EMBL/GenBank/DDBJ databases">
        <authorList>
            <person name="Broberg M."/>
        </authorList>
    </citation>
    <scope>NUCLEOTIDE SEQUENCE [LARGE SCALE GENOMIC DNA]</scope>
</reference>
<dbReference type="EMBL" id="CABFNO020001405">
    <property type="protein sequence ID" value="CAG9986816.1"/>
    <property type="molecule type" value="Genomic_DNA"/>
</dbReference>
<reference evidence="2 3" key="2">
    <citation type="submission" date="2021-10" db="EMBL/GenBank/DDBJ databases">
        <authorList>
            <person name="Piombo E."/>
        </authorList>
    </citation>
    <scope>NUCLEOTIDE SEQUENCE [LARGE SCALE GENOMIC DNA]</scope>
</reference>
<dbReference type="Proteomes" id="UP000754883">
    <property type="component" value="Unassembled WGS sequence"/>
</dbReference>
<gene>
    <name evidence="2" type="ORF">CBYS24578_00008014</name>
</gene>
<dbReference type="OrthoDB" id="5386330at2759"/>
<feature type="transmembrane region" description="Helical" evidence="1">
    <location>
        <begin position="252"/>
        <end position="277"/>
    </location>
</feature>
<accession>A0A9N9UBE9</accession>
<keyword evidence="1" id="KW-0812">Transmembrane</keyword>
<name>A0A9N9UBE9_9HYPO</name>
<sequence>MNFSFILSAERPHEPRHFRSFLEHRILAIAAVQQNLASEQLALTDENIAAVFSLLCAEENFYIHATEIYSKAGRYLQQDDTQRATHLAGLQRMLSIRGGTDSLESSRMLQAFIIRWICTPRGCRLAYVIPQAIPADKDNSTDQQRDPLFLTEPDILADDFLQRVYNYPSASAFARQHSTMTAACKKIGMSEAVISIISTGDCLRKDALAWLRDPDSHPWDALDIQNVFSMTIGNLSSWILENESTMSAAENITLLCIFVVVSWTWIGSTGCGLHGILSRMRRYFDSDHVMLDLKMAGIEVWVSVILLITSMGVPNHWDYFFSRCTAMLADRIPRIETYDDLQADLSQYLWCPHSMGHCARIIWETISNTSWDNATQGLQSIMFEDDPVLLHPALIIPKPFFQIKALVGKEALE</sequence>
<organism evidence="2 3">
    <name type="scientific">Clonostachys byssicola</name>
    <dbReference type="NCBI Taxonomy" id="160290"/>
    <lineage>
        <taxon>Eukaryota</taxon>
        <taxon>Fungi</taxon>
        <taxon>Dikarya</taxon>
        <taxon>Ascomycota</taxon>
        <taxon>Pezizomycotina</taxon>
        <taxon>Sordariomycetes</taxon>
        <taxon>Hypocreomycetidae</taxon>
        <taxon>Hypocreales</taxon>
        <taxon>Bionectriaceae</taxon>
        <taxon>Clonostachys</taxon>
    </lineage>
</organism>
<evidence type="ECO:0000313" key="3">
    <source>
        <dbReference type="Proteomes" id="UP000754883"/>
    </source>
</evidence>
<protein>
    <submittedName>
        <fullName evidence="2">Uncharacterized protein</fullName>
    </submittedName>
</protein>
<feature type="transmembrane region" description="Helical" evidence="1">
    <location>
        <begin position="298"/>
        <end position="317"/>
    </location>
</feature>
<keyword evidence="3" id="KW-1185">Reference proteome</keyword>